<dbReference type="VEuPathDB" id="MicrosporidiaDB:CWI36_1505p0010"/>
<reference evidence="1 2" key="1">
    <citation type="submission" date="2017-12" db="EMBL/GenBank/DDBJ databases">
        <authorList>
            <person name="Pombert J.-F."/>
            <person name="Haag K.L."/>
            <person name="Ebert D."/>
        </authorList>
    </citation>
    <scope>NUCLEOTIDE SEQUENCE [LARGE SCALE GENOMIC DNA]</scope>
    <source>
        <strain evidence="1">BE-OM-2</strain>
    </source>
</reference>
<protein>
    <submittedName>
        <fullName evidence="1">Uncharacterized protein</fullName>
    </submittedName>
</protein>
<gene>
    <name evidence="1" type="ORF">CWI36_1505p0010</name>
</gene>
<dbReference type="AlphaFoldDB" id="A0A4Q9L2Z9"/>
<dbReference type="VEuPathDB" id="MicrosporidiaDB:CWI39_3106p0010"/>
<organism evidence="1 2">
    <name type="scientific">Hamiltosporidium magnivora</name>
    <dbReference type="NCBI Taxonomy" id="148818"/>
    <lineage>
        <taxon>Eukaryota</taxon>
        <taxon>Fungi</taxon>
        <taxon>Fungi incertae sedis</taxon>
        <taxon>Microsporidia</taxon>
        <taxon>Dubosqiidae</taxon>
        <taxon>Hamiltosporidium</taxon>
    </lineage>
</organism>
<evidence type="ECO:0000313" key="2">
    <source>
        <dbReference type="Proteomes" id="UP000291404"/>
    </source>
</evidence>
<name>A0A4Q9L2Z9_9MICR</name>
<dbReference type="EMBL" id="PITI01001505">
    <property type="protein sequence ID" value="TBU00880.1"/>
    <property type="molecule type" value="Genomic_DNA"/>
</dbReference>
<accession>A0A4Q9L2Z9</accession>
<proteinExistence type="predicted"/>
<dbReference type="Proteomes" id="UP000291404">
    <property type="component" value="Unassembled WGS sequence"/>
</dbReference>
<evidence type="ECO:0000313" key="1">
    <source>
        <dbReference type="EMBL" id="TBU00880.1"/>
    </source>
</evidence>
<sequence length="172" mass="20486">MPNNILCFPMYCKIDGYLIGNPLNQTPFISANNRYLYGEFLRYCYDIFRFLCMNSKKIKIYMLESLYPQKLDSQVYVALRYCKILKHIYFENIIVSNELNSIFLIFYRFTEIDYTFFPKMNKLKVVDINFYGLTERIAFKKVFENSNLFDTVISLTIHLTKITPEDIDLLGS</sequence>
<comment type="caution">
    <text evidence="1">The sequence shown here is derived from an EMBL/GenBank/DDBJ whole genome shotgun (WGS) entry which is preliminary data.</text>
</comment>
<keyword evidence="2" id="KW-1185">Reference proteome</keyword>